<evidence type="ECO:0000313" key="2">
    <source>
        <dbReference type="EMBL" id="OGN07725.1"/>
    </source>
</evidence>
<feature type="transmembrane region" description="Helical" evidence="1">
    <location>
        <begin position="49"/>
        <end position="67"/>
    </location>
</feature>
<comment type="caution">
    <text evidence="2">The sequence shown here is derived from an EMBL/GenBank/DDBJ whole genome shotgun (WGS) entry which is preliminary data.</text>
</comment>
<dbReference type="EMBL" id="MGJO01000065">
    <property type="protein sequence ID" value="OGN07725.1"/>
    <property type="molecule type" value="Genomic_DNA"/>
</dbReference>
<protein>
    <submittedName>
        <fullName evidence="2">Uncharacterized protein</fullName>
    </submittedName>
</protein>
<keyword evidence="1" id="KW-1133">Transmembrane helix</keyword>
<proteinExistence type="predicted"/>
<keyword evidence="1" id="KW-0812">Transmembrane</keyword>
<evidence type="ECO:0000313" key="3">
    <source>
        <dbReference type="Proteomes" id="UP000178908"/>
    </source>
</evidence>
<accession>A0A1F8F3K1</accession>
<dbReference type="Proteomes" id="UP000178908">
    <property type="component" value="Unassembled WGS sequence"/>
</dbReference>
<organism evidence="2 3">
    <name type="scientific">Candidatus Yanofskybacteria bacterium RIFCSPHIGHO2_02_FULL_39_10</name>
    <dbReference type="NCBI Taxonomy" id="1802674"/>
    <lineage>
        <taxon>Bacteria</taxon>
        <taxon>Candidatus Yanofskyibacteriota</taxon>
    </lineage>
</organism>
<keyword evidence="1" id="KW-0472">Membrane</keyword>
<evidence type="ECO:0000256" key="1">
    <source>
        <dbReference type="SAM" id="Phobius"/>
    </source>
</evidence>
<sequence>MKMPEGPHWRLSIKQNEEIFKKNGFKITDKSYRLLIPKKMPGSDLINKLFYKNIILAKFGLVIFWILEKN</sequence>
<gene>
    <name evidence="2" type="ORF">A3C61_00030</name>
</gene>
<reference evidence="2 3" key="1">
    <citation type="journal article" date="2016" name="Nat. Commun.">
        <title>Thousands of microbial genomes shed light on interconnected biogeochemical processes in an aquifer system.</title>
        <authorList>
            <person name="Anantharaman K."/>
            <person name="Brown C.T."/>
            <person name="Hug L.A."/>
            <person name="Sharon I."/>
            <person name="Castelle C.J."/>
            <person name="Probst A.J."/>
            <person name="Thomas B.C."/>
            <person name="Singh A."/>
            <person name="Wilkins M.J."/>
            <person name="Karaoz U."/>
            <person name="Brodie E.L."/>
            <person name="Williams K.H."/>
            <person name="Hubbard S.S."/>
            <person name="Banfield J.F."/>
        </authorList>
    </citation>
    <scope>NUCLEOTIDE SEQUENCE [LARGE SCALE GENOMIC DNA]</scope>
</reference>
<name>A0A1F8F3K1_9BACT</name>
<dbReference type="AlphaFoldDB" id="A0A1F8F3K1"/>